<dbReference type="NCBIfam" id="NF004396">
    <property type="entry name" value="PRK05753.1"/>
    <property type="match status" value="1"/>
</dbReference>
<dbReference type="PANTHER" id="PTHR30437:SF5">
    <property type="entry name" value="REGULATOR OF NUCLEOSIDE DIPHOSPHATE KINASE"/>
    <property type="match status" value="1"/>
</dbReference>
<dbReference type="GO" id="GO:0006354">
    <property type="term" value="P:DNA-templated transcription elongation"/>
    <property type="evidence" value="ECO:0007669"/>
    <property type="project" value="TreeGrafter"/>
</dbReference>
<organism evidence="3 4">
    <name type="scientific">Hyphococcus luteus</name>
    <dbReference type="NCBI Taxonomy" id="2058213"/>
    <lineage>
        <taxon>Bacteria</taxon>
        <taxon>Pseudomonadati</taxon>
        <taxon>Pseudomonadota</taxon>
        <taxon>Alphaproteobacteria</taxon>
        <taxon>Parvularculales</taxon>
        <taxon>Parvularculaceae</taxon>
        <taxon>Hyphococcus</taxon>
    </lineage>
</organism>
<dbReference type="EMBL" id="PJCH01000001">
    <property type="protein sequence ID" value="PQA89703.1"/>
    <property type="molecule type" value="Genomic_DNA"/>
</dbReference>
<reference evidence="3 4" key="1">
    <citation type="submission" date="2017-12" db="EMBL/GenBank/DDBJ databases">
        <authorList>
            <person name="Hurst M.R.H."/>
        </authorList>
    </citation>
    <scope>NUCLEOTIDE SEQUENCE [LARGE SCALE GENOMIC DNA]</scope>
    <source>
        <strain evidence="3 4">SY-3-19</strain>
    </source>
</reference>
<dbReference type="Proteomes" id="UP000239504">
    <property type="component" value="Unassembled WGS sequence"/>
</dbReference>
<dbReference type="SUPFAM" id="SSF54534">
    <property type="entry name" value="FKBP-like"/>
    <property type="match status" value="1"/>
</dbReference>
<dbReference type="OrthoDB" id="192847at2"/>
<dbReference type="AlphaFoldDB" id="A0A2S7KB52"/>
<accession>A0A2S7KB52</accession>
<dbReference type="PANTHER" id="PTHR30437">
    <property type="entry name" value="TRANSCRIPTION ELONGATION FACTOR GREA"/>
    <property type="match status" value="1"/>
</dbReference>
<comment type="caution">
    <text evidence="3">The sequence shown here is derived from an EMBL/GenBank/DDBJ whole genome shotgun (WGS) entry which is preliminary data.</text>
</comment>
<dbReference type="GO" id="GO:0070063">
    <property type="term" value="F:RNA polymerase binding"/>
    <property type="evidence" value="ECO:0007669"/>
    <property type="project" value="InterPro"/>
</dbReference>
<dbReference type="GO" id="GO:0003677">
    <property type="term" value="F:DNA binding"/>
    <property type="evidence" value="ECO:0007669"/>
    <property type="project" value="InterPro"/>
</dbReference>
<gene>
    <name evidence="3" type="ORF">CW354_02270</name>
</gene>
<dbReference type="GO" id="GO:0016301">
    <property type="term" value="F:kinase activity"/>
    <property type="evidence" value="ECO:0007669"/>
    <property type="project" value="UniProtKB-KW"/>
</dbReference>
<evidence type="ECO:0000259" key="1">
    <source>
        <dbReference type="Pfam" id="PF01272"/>
    </source>
</evidence>
<dbReference type="InterPro" id="IPR023459">
    <property type="entry name" value="Tscrpt_elong_fac_GreA/B_fam"/>
</dbReference>
<protein>
    <submittedName>
        <fullName evidence="3">Nucleoside diphosphate kinase regulator</fullName>
    </submittedName>
</protein>
<dbReference type="InterPro" id="IPR029462">
    <property type="entry name" value="Rnk_N"/>
</dbReference>
<dbReference type="Pfam" id="PF14760">
    <property type="entry name" value="Rnk_N"/>
    <property type="match status" value="1"/>
</dbReference>
<evidence type="ECO:0000259" key="2">
    <source>
        <dbReference type="Pfam" id="PF14760"/>
    </source>
</evidence>
<feature type="domain" description="Transcription elongation factor GreA/GreB C-terminal" evidence="1">
    <location>
        <begin position="55"/>
        <end position="124"/>
    </location>
</feature>
<sequence>MAPPPGIPDITLCNTDYEHLCDVAKAFLDKQPDIAEALIFELDRAHVVNDSKLSASVVRMGLTLRFATDGAEDRVVTLVYPTYADISKSKISIMTPIGVALIGLSVGQSIDWATRSGGKKRLTIDCVSNESDPLLAHEAWK</sequence>
<keyword evidence="3" id="KW-0418">Kinase</keyword>
<evidence type="ECO:0000313" key="3">
    <source>
        <dbReference type="EMBL" id="PQA89703.1"/>
    </source>
</evidence>
<feature type="domain" description="Regulator of nucleoside diphosphate kinase N-terminal" evidence="2">
    <location>
        <begin position="8"/>
        <end position="48"/>
    </location>
</feature>
<name>A0A2S7KB52_9PROT</name>
<dbReference type="RefSeq" id="WP_104828405.1">
    <property type="nucleotide sequence ID" value="NZ_PJCH01000001.1"/>
</dbReference>
<dbReference type="InterPro" id="IPR001437">
    <property type="entry name" value="Tscrpt_elong_fac_GreA/B_C"/>
</dbReference>
<evidence type="ECO:0000313" key="4">
    <source>
        <dbReference type="Proteomes" id="UP000239504"/>
    </source>
</evidence>
<keyword evidence="4" id="KW-1185">Reference proteome</keyword>
<dbReference type="GO" id="GO:0032784">
    <property type="term" value="P:regulation of DNA-templated transcription elongation"/>
    <property type="evidence" value="ECO:0007669"/>
    <property type="project" value="InterPro"/>
</dbReference>
<dbReference type="Pfam" id="PF01272">
    <property type="entry name" value="GreA_GreB"/>
    <property type="match status" value="1"/>
</dbReference>
<dbReference type="Gene3D" id="3.10.50.30">
    <property type="entry name" value="Transcription elongation factor, GreA/GreB, C-terminal domain"/>
    <property type="match status" value="1"/>
</dbReference>
<proteinExistence type="predicted"/>
<keyword evidence="3" id="KW-0808">Transferase</keyword>
<dbReference type="InterPro" id="IPR036953">
    <property type="entry name" value="GreA/GreB_C_sf"/>
</dbReference>